<evidence type="ECO:0000256" key="2">
    <source>
        <dbReference type="ARBA" id="ARBA00022737"/>
    </source>
</evidence>
<dbReference type="PANTHER" id="PTHR45982:SF1">
    <property type="entry name" value="REGULATOR OF CHROMOSOME CONDENSATION"/>
    <property type="match status" value="1"/>
</dbReference>
<feature type="repeat" description="RCC1" evidence="3">
    <location>
        <begin position="245"/>
        <end position="298"/>
    </location>
</feature>
<dbReference type="RefSeq" id="XP_040746938.1">
    <property type="nucleotide sequence ID" value="XM_040885966.1"/>
</dbReference>
<dbReference type="Gene3D" id="2.130.10.30">
    <property type="entry name" value="Regulator of chromosome condensation 1/beta-lactamase-inhibitor protein II"/>
    <property type="match status" value="1"/>
</dbReference>
<evidence type="ECO:0000259" key="5">
    <source>
        <dbReference type="Pfam" id="PF25390"/>
    </source>
</evidence>
<dbReference type="Pfam" id="PF25390">
    <property type="entry name" value="WD40_RLD"/>
    <property type="match status" value="1"/>
</dbReference>
<dbReference type="InterPro" id="IPR058923">
    <property type="entry name" value="RCC1-like_dom"/>
</dbReference>
<dbReference type="PRINTS" id="PR00633">
    <property type="entry name" value="RCCNDNSATION"/>
</dbReference>
<feature type="region of interest" description="Disordered" evidence="4">
    <location>
        <begin position="1"/>
        <end position="107"/>
    </location>
</feature>
<organism evidence="6 7">
    <name type="scientific">Linderina pennispora</name>
    <dbReference type="NCBI Taxonomy" id="61395"/>
    <lineage>
        <taxon>Eukaryota</taxon>
        <taxon>Fungi</taxon>
        <taxon>Fungi incertae sedis</taxon>
        <taxon>Zoopagomycota</taxon>
        <taxon>Kickxellomycotina</taxon>
        <taxon>Kickxellomycetes</taxon>
        <taxon>Kickxellales</taxon>
        <taxon>Kickxellaceae</taxon>
        <taxon>Linderina</taxon>
    </lineage>
</organism>
<dbReference type="EMBL" id="MCFD01000001">
    <property type="protein sequence ID" value="ORX73727.1"/>
    <property type="molecule type" value="Genomic_DNA"/>
</dbReference>
<gene>
    <name evidence="6" type="ORF">DL89DRAFT_263746</name>
</gene>
<dbReference type="GeneID" id="63802614"/>
<dbReference type="PROSITE" id="PS50012">
    <property type="entry name" value="RCC1_3"/>
    <property type="match status" value="7"/>
</dbReference>
<feature type="region of interest" description="Disordered" evidence="4">
    <location>
        <begin position="424"/>
        <end position="446"/>
    </location>
</feature>
<reference evidence="6 7" key="1">
    <citation type="submission" date="2016-07" db="EMBL/GenBank/DDBJ databases">
        <title>Pervasive Adenine N6-methylation of Active Genes in Fungi.</title>
        <authorList>
            <consortium name="DOE Joint Genome Institute"/>
            <person name="Mondo S.J."/>
            <person name="Dannebaum R.O."/>
            <person name="Kuo R.C."/>
            <person name="Labutti K."/>
            <person name="Haridas S."/>
            <person name="Kuo A."/>
            <person name="Salamov A."/>
            <person name="Ahrendt S.R."/>
            <person name="Lipzen A."/>
            <person name="Sullivan W."/>
            <person name="Andreopoulos W.B."/>
            <person name="Clum A."/>
            <person name="Lindquist E."/>
            <person name="Daum C."/>
            <person name="Ramamoorthy G.K."/>
            <person name="Gryganskyi A."/>
            <person name="Culley D."/>
            <person name="Magnuson J.K."/>
            <person name="James T.Y."/>
            <person name="O'Malley M.A."/>
            <person name="Stajich J.E."/>
            <person name="Spatafora J.W."/>
            <person name="Visel A."/>
            <person name="Grigoriev I.V."/>
        </authorList>
    </citation>
    <scope>NUCLEOTIDE SEQUENCE [LARGE SCALE GENOMIC DNA]</scope>
    <source>
        <strain evidence="6 7">ATCC 12442</strain>
    </source>
</reference>
<proteinExistence type="predicted"/>
<dbReference type="Proteomes" id="UP000193922">
    <property type="component" value="Unassembled WGS sequence"/>
</dbReference>
<keyword evidence="1" id="KW-0344">Guanine-nucleotide releasing factor</keyword>
<feature type="compositionally biased region" description="Basic and acidic residues" evidence="4">
    <location>
        <begin position="430"/>
        <end position="443"/>
    </location>
</feature>
<protein>
    <submittedName>
        <fullName evidence="6">RCC1/BLIP-II protein</fullName>
    </submittedName>
</protein>
<feature type="repeat" description="RCC1" evidence="3">
    <location>
        <begin position="476"/>
        <end position="529"/>
    </location>
</feature>
<dbReference type="GO" id="GO:0005085">
    <property type="term" value="F:guanyl-nucleotide exchange factor activity"/>
    <property type="evidence" value="ECO:0007669"/>
    <property type="project" value="TreeGrafter"/>
</dbReference>
<feature type="repeat" description="RCC1" evidence="3">
    <location>
        <begin position="299"/>
        <end position="351"/>
    </location>
</feature>
<dbReference type="STRING" id="61395.A0A1Y1WJL8"/>
<keyword evidence="2" id="KW-0677">Repeat</keyword>
<evidence type="ECO:0000313" key="7">
    <source>
        <dbReference type="Proteomes" id="UP000193922"/>
    </source>
</evidence>
<dbReference type="OrthoDB" id="61110at2759"/>
<sequence>MPGKRARKSDTAPVATNGSAAKKSKVLTVEVKAPVKTRVIPARNATTKKTTPPAAKKAAPAKKAGPAKKASPAKKAPAKKAPAKKAPAKKAPAKKRATPKPAAPAVPVAAAPAEPKLPEPMQFLKPRTAPVHALATRSTVPGTVFVFGNGDCGQLGLGDDMIERKKPFPVTAIEEQQIVDIVSGGLHTIAVAADGKLWSWGCNDQKALGRGGDEYTAARVEGLDNVGIAKVACSDSASFALSDDGHVYSWGTFRSAEGIMGFNEGVEIQGLPMVINEFREPIIDLCAGVDHAIGLAASGKVYAWGYGQQGQLGRLVIERRRKHGLIPERLRILDVAHIGSGSYHSFAITKTGEVLAWGLNNFHQLGLRPEDGGNDEVVHEPTRITALEGVEVVKISGGEHHSIALSKDGKLYAFGRSDSHQTGLPFDTLDADKKPAEGGESSHKKAISKPTLIEGLPKIVDFVCGSNHNIALAEDGSAYTWGYGEMLQLGNGEEEDVALPTRLAGQKIEGKTLIKIAAGGQHSVILAKK</sequence>
<keyword evidence="7" id="KW-1185">Reference proteome</keyword>
<evidence type="ECO:0000256" key="1">
    <source>
        <dbReference type="ARBA" id="ARBA00022658"/>
    </source>
</evidence>
<dbReference type="InterPro" id="IPR009091">
    <property type="entry name" value="RCC1/BLIP-II"/>
</dbReference>
<feature type="compositionally biased region" description="Low complexity" evidence="4">
    <location>
        <begin position="45"/>
        <end position="75"/>
    </location>
</feature>
<evidence type="ECO:0000256" key="4">
    <source>
        <dbReference type="SAM" id="MobiDB-lite"/>
    </source>
</evidence>
<comment type="caution">
    <text evidence="6">The sequence shown here is derived from an EMBL/GenBank/DDBJ whole genome shotgun (WGS) entry which is preliminary data.</text>
</comment>
<dbReference type="PROSITE" id="PS00626">
    <property type="entry name" value="RCC1_2"/>
    <property type="match status" value="3"/>
</dbReference>
<dbReference type="GO" id="GO:0005737">
    <property type="term" value="C:cytoplasm"/>
    <property type="evidence" value="ECO:0007669"/>
    <property type="project" value="TreeGrafter"/>
</dbReference>
<feature type="repeat" description="RCC1" evidence="3">
    <location>
        <begin position="195"/>
        <end position="244"/>
    </location>
</feature>
<feature type="compositionally biased region" description="Basic residues" evidence="4">
    <location>
        <begin position="76"/>
        <end position="98"/>
    </location>
</feature>
<accession>A0A1Y1WJL8</accession>
<dbReference type="SUPFAM" id="SSF50985">
    <property type="entry name" value="RCC1/BLIP-II"/>
    <property type="match status" value="1"/>
</dbReference>
<dbReference type="InterPro" id="IPR000408">
    <property type="entry name" value="Reg_chr_condens"/>
</dbReference>
<dbReference type="InterPro" id="IPR051553">
    <property type="entry name" value="Ran_GTPase-activating"/>
</dbReference>
<dbReference type="PANTHER" id="PTHR45982">
    <property type="entry name" value="REGULATOR OF CHROMOSOME CONDENSATION"/>
    <property type="match status" value="1"/>
</dbReference>
<evidence type="ECO:0000313" key="6">
    <source>
        <dbReference type="EMBL" id="ORX73727.1"/>
    </source>
</evidence>
<feature type="domain" description="RCC1-like" evidence="5">
    <location>
        <begin position="143"/>
        <end position="525"/>
    </location>
</feature>
<evidence type="ECO:0000256" key="3">
    <source>
        <dbReference type="PROSITE-ProRule" id="PRU00235"/>
    </source>
</evidence>
<feature type="repeat" description="RCC1" evidence="3">
    <location>
        <begin position="409"/>
        <end position="475"/>
    </location>
</feature>
<name>A0A1Y1WJL8_9FUNG</name>
<dbReference type="AlphaFoldDB" id="A0A1Y1WJL8"/>
<feature type="repeat" description="RCC1" evidence="3">
    <location>
        <begin position="352"/>
        <end position="408"/>
    </location>
</feature>
<feature type="repeat" description="RCC1" evidence="3">
    <location>
        <begin position="142"/>
        <end position="194"/>
    </location>
</feature>